<dbReference type="Pfam" id="PF12345">
    <property type="entry name" value="DUF3641"/>
    <property type="match status" value="1"/>
</dbReference>
<dbReference type="GO" id="GO:0051536">
    <property type="term" value="F:iron-sulfur cluster binding"/>
    <property type="evidence" value="ECO:0007669"/>
    <property type="project" value="UniProtKB-KW"/>
</dbReference>
<comment type="cofactor">
    <cofactor evidence="1">
        <name>[4Fe-4S] cluster</name>
        <dbReference type="ChEBI" id="CHEBI:49883"/>
    </cofactor>
</comment>
<dbReference type="SUPFAM" id="SSF102114">
    <property type="entry name" value="Radical SAM enzymes"/>
    <property type="match status" value="1"/>
</dbReference>
<dbReference type="SFLD" id="SFLDG01067">
    <property type="entry name" value="SPASM/twitch_domain_containing"/>
    <property type="match status" value="1"/>
</dbReference>
<evidence type="ECO:0000256" key="5">
    <source>
        <dbReference type="ARBA" id="ARBA00023014"/>
    </source>
</evidence>
<dbReference type="Gene3D" id="3.20.20.70">
    <property type="entry name" value="Aldolase class I"/>
    <property type="match status" value="1"/>
</dbReference>
<dbReference type="SFLD" id="SFLDS00029">
    <property type="entry name" value="Radical_SAM"/>
    <property type="match status" value="1"/>
</dbReference>
<dbReference type="EMBL" id="CAADEW010000015">
    <property type="protein sequence ID" value="VFJ47152.1"/>
    <property type="molecule type" value="Genomic_DNA"/>
</dbReference>
<dbReference type="InterPro" id="IPR058240">
    <property type="entry name" value="rSAM_sf"/>
</dbReference>
<evidence type="ECO:0000256" key="1">
    <source>
        <dbReference type="ARBA" id="ARBA00001966"/>
    </source>
</evidence>
<dbReference type="GO" id="GO:0046872">
    <property type="term" value="F:metal ion binding"/>
    <property type="evidence" value="ECO:0007669"/>
    <property type="project" value="UniProtKB-KW"/>
</dbReference>
<proteinExistence type="predicted"/>
<keyword evidence="5" id="KW-0411">Iron-sulfur</keyword>
<evidence type="ECO:0000256" key="4">
    <source>
        <dbReference type="ARBA" id="ARBA00023004"/>
    </source>
</evidence>
<organism evidence="8">
    <name type="scientific">Candidatus Kentrum sp. FW</name>
    <dbReference type="NCBI Taxonomy" id="2126338"/>
    <lineage>
        <taxon>Bacteria</taxon>
        <taxon>Pseudomonadati</taxon>
        <taxon>Pseudomonadota</taxon>
        <taxon>Gammaproteobacteria</taxon>
        <taxon>Candidatus Kentrum</taxon>
    </lineage>
</organism>
<name>A0A450S5L3_9GAMM</name>
<evidence type="ECO:0000259" key="6">
    <source>
        <dbReference type="Pfam" id="PF04055"/>
    </source>
</evidence>
<dbReference type="AlphaFoldDB" id="A0A450S5L3"/>
<evidence type="ECO:0000313" key="8">
    <source>
        <dbReference type="EMBL" id="VFJ47152.1"/>
    </source>
</evidence>
<reference evidence="8" key="1">
    <citation type="submission" date="2019-02" db="EMBL/GenBank/DDBJ databases">
        <authorList>
            <person name="Gruber-Vodicka R. H."/>
            <person name="Seah K. B. B."/>
        </authorList>
    </citation>
    <scope>NUCLEOTIDE SEQUENCE</scope>
    <source>
        <strain evidence="9">BECK_BZ106</strain>
        <strain evidence="8">BECK_BZ15</strain>
    </source>
</reference>
<evidence type="ECO:0000256" key="2">
    <source>
        <dbReference type="ARBA" id="ARBA00022691"/>
    </source>
</evidence>
<protein>
    <submittedName>
        <fullName evidence="8">Radical SAM/Cys-rich domain-containing protein</fullName>
    </submittedName>
</protein>
<sequence>MLTILPLLQSRQFPPLARGNNLQTLQLNLGYRCNQSCLHCHVGASPHRSEEMSAATVEAVVTFLKKAKVPTLDLTGGAPELNPGFRRLVAEARRLDMRVIDRSNLTILEEPTQVGLAEFLASEQVEIIASLPCYLEENVDGQRGNGVFQVSIRALQRLNALGYGQTDSGLLLNLAYNPTGAFLPPPQQQLEEEYKRKLGERYGIVFNSLYTLTNMPIQRFGSTLHSAGQFDRYFQLLQGAFRPQNLEHVMCRSLVSVDWQGWIYDCDFNQMLNLPLKVAGKDRIHVKQLADFPLTGNQITVAGHCFGCTAGQGSSCEGGLEPGKCSI</sequence>
<dbReference type="InterPro" id="IPR007197">
    <property type="entry name" value="rSAM"/>
</dbReference>
<dbReference type="CDD" id="cd01335">
    <property type="entry name" value="Radical_SAM"/>
    <property type="match status" value="1"/>
</dbReference>
<dbReference type="InterPro" id="IPR024521">
    <property type="entry name" value="ArsS-like_C"/>
</dbReference>
<keyword evidence="3" id="KW-0479">Metal-binding</keyword>
<dbReference type="GO" id="GO:0003824">
    <property type="term" value="F:catalytic activity"/>
    <property type="evidence" value="ECO:0007669"/>
    <property type="project" value="InterPro"/>
</dbReference>
<dbReference type="InterPro" id="IPR026351">
    <property type="entry name" value="rSAM_ArsS-like"/>
</dbReference>
<accession>A0A450S5L3</accession>
<evidence type="ECO:0000313" key="9">
    <source>
        <dbReference type="EMBL" id="VFJ47488.1"/>
    </source>
</evidence>
<feature type="domain" description="Arsenosugar biosynthesis radical SAM protein ArsS-like C-terminal" evidence="7">
    <location>
        <begin position="183"/>
        <end position="318"/>
    </location>
</feature>
<dbReference type="EMBL" id="CAADFD010000002">
    <property type="protein sequence ID" value="VFJ47488.1"/>
    <property type="molecule type" value="Genomic_DNA"/>
</dbReference>
<dbReference type="Pfam" id="PF04055">
    <property type="entry name" value="Radical_SAM"/>
    <property type="match status" value="1"/>
</dbReference>
<evidence type="ECO:0000259" key="7">
    <source>
        <dbReference type="Pfam" id="PF12345"/>
    </source>
</evidence>
<evidence type="ECO:0000256" key="3">
    <source>
        <dbReference type="ARBA" id="ARBA00022723"/>
    </source>
</evidence>
<gene>
    <name evidence="8" type="ORF">BECKFW1821A_GA0114235_101520</name>
    <name evidence="9" type="ORF">BECKFW1821B_GA0114236_100271</name>
</gene>
<dbReference type="NCBIfam" id="TIGR04167">
    <property type="entry name" value="rSAM_SeCys"/>
    <property type="match status" value="1"/>
</dbReference>
<keyword evidence="2" id="KW-0949">S-adenosyl-L-methionine</keyword>
<keyword evidence="4" id="KW-0408">Iron</keyword>
<feature type="domain" description="Radical SAM core" evidence="6">
    <location>
        <begin position="28"/>
        <end position="163"/>
    </location>
</feature>
<dbReference type="PANTHER" id="PTHR43728:SF1">
    <property type="entry name" value="FE-S OXIDOREDUCTASE"/>
    <property type="match status" value="1"/>
</dbReference>
<dbReference type="InterPro" id="IPR013785">
    <property type="entry name" value="Aldolase_TIM"/>
</dbReference>
<dbReference type="PANTHER" id="PTHR43728">
    <property type="entry name" value="SLR0304 PROTEIN"/>
    <property type="match status" value="1"/>
</dbReference>